<evidence type="ECO:0000256" key="5">
    <source>
        <dbReference type="ARBA" id="ARBA00013433"/>
    </source>
</evidence>
<evidence type="ECO:0000256" key="9">
    <source>
        <dbReference type="ARBA" id="ARBA00023316"/>
    </source>
</evidence>
<dbReference type="GO" id="GO:0044780">
    <property type="term" value="P:bacterial-type flagellum assembly"/>
    <property type="evidence" value="ECO:0007669"/>
    <property type="project" value="InterPro"/>
</dbReference>
<comment type="similarity">
    <text evidence="4">In the C-terminal section; belongs to the glycosyl hydrolase 73 family.</text>
</comment>
<dbReference type="NCBIfam" id="TIGR02541">
    <property type="entry name" value="flagell_FlgJ"/>
    <property type="match status" value="1"/>
</dbReference>
<evidence type="ECO:0000313" key="13">
    <source>
        <dbReference type="EMBL" id="MBB1160657.1"/>
    </source>
</evidence>
<evidence type="ECO:0000259" key="12">
    <source>
        <dbReference type="SMART" id="SM00047"/>
    </source>
</evidence>
<dbReference type="Gene3D" id="2.10.70.40">
    <property type="entry name" value="peptidoglycan hydrolase"/>
    <property type="match status" value="1"/>
</dbReference>
<dbReference type="SUPFAM" id="SSF53955">
    <property type="entry name" value="Lysozyme-like"/>
    <property type="match status" value="1"/>
</dbReference>
<dbReference type="InterPro" id="IPR002901">
    <property type="entry name" value="MGlyc_endo_b_GlcNAc-like_dom"/>
</dbReference>
<keyword evidence="13" id="KW-0966">Cell projection</keyword>
<dbReference type="InterPro" id="IPR023346">
    <property type="entry name" value="Lysozyme-like_dom_sf"/>
</dbReference>
<evidence type="ECO:0000256" key="10">
    <source>
        <dbReference type="ARBA" id="ARBA00030835"/>
    </source>
</evidence>
<dbReference type="RefSeq" id="WP_182660799.1">
    <property type="nucleotide sequence ID" value="NZ_JACIVI010000001.1"/>
</dbReference>
<accession>A0A839HFD9</accession>
<comment type="subcellular location">
    <subcellularLocation>
        <location evidence="2">Periplasm</location>
    </subcellularLocation>
</comment>
<dbReference type="GO" id="GO:0042597">
    <property type="term" value="C:periplasmic space"/>
    <property type="evidence" value="ECO:0007669"/>
    <property type="project" value="UniProtKB-SubCell"/>
</dbReference>
<evidence type="ECO:0000256" key="1">
    <source>
        <dbReference type="ARBA" id="ARBA00002954"/>
    </source>
</evidence>
<evidence type="ECO:0000256" key="2">
    <source>
        <dbReference type="ARBA" id="ARBA00004418"/>
    </source>
</evidence>
<evidence type="ECO:0000256" key="8">
    <source>
        <dbReference type="ARBA" id="ARBA00023295"/>
    </source>
</evidence>
<evidence type="ECO:0000313" key="14">
    <source>
        <dbReference type="Proteomes" id="UP000586093"/>
    </source>
</evidence>
<keyword evidence="13" id="KW-0282">Flagellum</keyword>
<dbReference type="InterPro" id="IPR013377">
    <property type="entry name" value="FlgJ"/>
</dbReference>
<keyword evidence="9" id="KW-0961">Cell wall biogenesis/degradation</keyword>
<feature type="compositionally biased region" description="Low complexity" evidence="11">
    <location>
        <begin position="97"/>
        <end position="120"/>
    </location>
</feature>
<dbReference type="SMART" id="SM00047">
    <property type="entry name" value="LYZ2"/>
    <property type="match status" value="1"/>
</dbReference>
<dbReference type="Gene3D" id="1.10.530.10">
    <property type="match status" value="2"/>
</dbReference>
<evidence type="ECO:0000256" key="11">
    <source>
        <dbReference type="SAM" id="MobiDB-lite"/>
    </source>
</evidence>
<comment type="similarity">
    <text evidence="3">In the N-terminal section; belongs to the FlgJ family.</text>
</comment>
<protein>
    <recommendedName>
        <fullName evidence="5">Peptidoglycan hydrolase FlgJ</fullName>
    </recommendedName>
    <alternativeName>
        <fullName evidence="10">Muramidase FlgJ</fullName>
    </alternativeName>
</protein>
<reference evidence="13 14" key="1">
    <citation type="submission" date="2020-08" db="EMBL/GenBank/DDBJ databases">
        <title>Aquariorum lacteus gen. nov., sp. nov., a new member of the family Comamonadaceae, isolated from freshwater aquarium.</title>
        <authorList>
            <person name="Chun S.-J."/>
        </authorList>
    </citation>
    <scope>NUCLEOTIDE SEQUENCE [LARGE SCALE GENOMIC DNA]</scope>
    <source>
        <strain evidence="13 14">SJAQ100</strain>
    </source>
</reference>
<dbReference type="GO" id="GO:0004040">
    <property type="term" value="F:amidase activity"/>
    <property type="evidence" value="ECO:0007669"/>
    <property type="project" value="InterPro"/>
</dbReference>
<dbReference type="GO" id="GO:0071555">
    <property type="term" value="P:cell wall organization"/>
    <property type="evidence" value="ECO:0007669"/>
    <property type="project" value="UniProtKB-KW"/>
</dbReference>
<organism evidence="13 14">
    <name type="scientific">Aquariibacter albus</name>
    <dbReference type="NCBI Taxonomy" id="2759899"/>
    <lineage>
        <taxon>Bacteria</taxon>
        <taxon>Pseudomonadati</taxon>
        <taxon>Pseudomonadota</taxon>
        <taxon>Betaproteobacteria</taxon>
        <taxon>Burkholderiales</taxon>
        <taxon>Sphaerotilaceae</taxon>
        <taxon>Aquariibacter</taxon>
    </lineage>
</organism>
<feature type="region of interest" description="Disordered" evidence="11">
    <location>
        <begin position="91"/>
        <end position="135"/>
    </location>
</feature>
<evidence type="ECO:0000256" key="7">
    <source>
        <dbReference type="ARBA" id="ARBA00022801"/>
    </source>
</evidence>
<keyword evidence="7 13" id="KW-0378">Hydrolase</keyword>
<dbReference type="InterPro" id="IPR051056">
    <property type="entry name" value="Glycosyl_Hydrolase_73"/>
</dbReference>
<proteinExistence type="inferred from homology"/>
<comment type="function">
    <text evidence="1">Flagellum-specific muramidase which hydrolyzes the peptidoglycan layer to assemble the rod structure in the periplasmic space.</text>
</comment>
<dbReference type="InterPro" id="IPR019301">
    <property type="entry name" value="Flagellar_prot_FlgJ_N"/>
</dbReference>
<dbReference type="Pfam" id="PF01832">
    <property type="entry name" value="Glucosaminidase"/>
    <property type="match status" value="1"/>
</dbReference>
<evidence type="ECO:0000256" key="3">
    <source>
        <dbReference type="ARBA" id="ARBA00006880"/>
    </source>
</evidence>
<dbReference type="EMBL" id="JACIVI010000001">
    <property type="protein sequence ID" value="MBB1160657.1"/>
    <property type="molecule type" value="Genomic_DNA"/>
</dbReference>
<dbReference type="PRINTS" id="PR01002">
    <property type="entry name" value="FLGFLGJ"/>
</dbReference>
<gene>
    <name evidence="13" type="primary">flgJ</name>
    <name evidence="13" type="ORF">H4F90_01510</name>
</gene>
<dbReference type="PANTHER" id="PTHR33308:SF9">
    <property type="entry name" value="PEPTIDOGLYCAN HYDROLASE FLGJ"/>
    <property type="match status" value="1"/>
</dbReference>
<feature type="domain" description="Mannosyl-glycoprotein endo-beta-N-acetylglucosamidase-like" evidence="12">
    <location>
        <begin position="142"/>
        <end position="303"/>
    </location>
</feature>
<keyword evidence="6" id="KW-0574">Periplasm</keyword>
<evidence type="ECO:0000256" key="4">
    <source>
        <dbReference type="ARBA" id="ARBA00007974"/>
    </source>
</evidence>
<dbReference type="GO" id="GO:0016798">
    <property type="term" value="F:hydrolase activity, acting on glycosyl bonds"/>
    <property type="evidence" value="ECO:0007669"/>
    <property type="project" value="UniProtKB-KW"/>
</dbReference>
<dbReference type="Proteomes" id="UP000586093">
    <property type="component" value="Unassembled WGS sequence"/>
</dbReference>
<dbReference type="GO" id="GO:0071973">
    <property type="term" value="P:bacterial-type flagellum-dependent cell motility"/>
    <property type="evidence" value="ECO:0007669"/>
    <property type="project" value="TreeGrafter"/>
</dbReference>
<sequence>MAALPGSLPATQLQALRGEAARDPKAAVQAAARQFESLFMQELMKSMRAATPSSGLMDNGGTQLGTEMLDQQFAQQLSGLPGGLADQIARQLARQQPAATSPASSASSASSESPTATAASGTVRELPRRPGSLSREALSPAALHAGSAPQQFVAQHRAAAQAASQATGIPADFILAQAAHESGWGRREIRMPDGSSSHNVFGIKAGPGWTGKTTTVTTTEVVDGVPRKVRQTFRAYGSYAEAYTDHARLLSQSPRYARVVAEGGSAQGFARSLQKAGYATDPDYASKLGRVIDTTLRVARSLNG</sequence>
<name>A0A839HFD9_9BURK</name>
<keyword evidence="8" id="KW-0326">Glycosidase</keyword>
<dbReference type="AlphaFoldDB" id="A0A839HFD9"/>
<comment type="caution">
    <text evidence="13">The sequence shown here is derived from an EMBL/GenBank/DDBJ whole genome shotgun (WGS) entry which is preliminary data.</text>
</comment>
<evidence type="ECO:0000256" key="6">
    <source>
        <dbReference type="ARBA" id="ARBA00022764"/>
    </source>
</evidence>
<keyword evidence="14" id="KW-1185">Reference proteome</keyword>
<dbReference type="PANTHER" id="PTHR33308">
    <property type="entry name" value="PEPTIDOGLYCAN HYDROLASE FLGJ"/>
    <property type="match status" value="1"/>
</dbReference>
<keyword evidence="13" id="KW-0969">Cilium</keyword>
<dbReference type="Pfam" id="PF10135">
    <property type="entry name" value="Rod-binding"/>
    <property type="match status" value="1"/>
</dbReference>